<keyword evidence="2" id="KW-1185">Reference proteome</keyword>
<sequence length="87" mass="9566">MALSDSLPQTNLGVQVSQELLAMDLNVLNLGKMTKTISALISYSANFRTKPGEMVAKWLLSRIRCRLVMTTSPGISEKPPCREDDAL</sequence>
<dbReference type="Proteomes" id="UP000887159">
    <property type="component" value="Unassembled WGS sequence"/>
</dbReference>
<gene>
    <name evidence="1" type="ORF">TNCV_647191</name>
</gene>
<dbReference type="AlphaFoldDB" id="A0A8X6VPJ9"/>
<accession>A0A8X6VPJ9</accession>
<name>A0A8X6VPJ9_TRICX</name>
<proteinExistence type="predicted"/>
<reference evidence="1" key="1">
    <citation type="submission" date="2020-08" db="EMBL/GenBank/DDBJ databases">
        <title>Multicomponent nature underlies the extraordinary mechanical properties of spider dragline silk.</title>
        <authorList>
            <person name="Kono N."/>
            <person name="Nakamura H."/>
            <person name="Mori M."/>
            <person name="Yoshida Y."/>
            <person name="Ohtoshi R."/>
            <person name="Malay A.D."/>
            <person name="Moran D.A.P."/>
            <person name="Tomita M."/>
            <person name="Numata K."/>
            <person name="Arakawa K."/>
        </authorList>
    </citation>
    <scope>NUCLEOTIDE SEQUENCE</scope>
</reference>
<evidence type="ECO:0000313" key="2">
    <source>
        <dbReference type="Proteomes" id="UP000887159"/>
    </source>
</evidence>
<organism evidence="1 2">
    <name type="scientific">Trichonephila clavipes</name>
    <name type="common">Golden silk orbweaver</name>
    <name type="synonym">Nephila clavipes</name>
    <dbReference type="NCBI Taxonomy" id="2585209"/>
    <lineage>
        <taxon>Eukaryota</taxon>
        <taxon>Metazoa</taxon>
        <taxon>Ecdysozoa</taxon>
        <taxon>Arthropoda</taxon>
        <taxon>Chelicerata</taxon>
        <taxon>Arachnida</taxon>
        <taxon>Araneae</taxon>
        <taxon>Araneomorphae</taxon>
        <taxon>Entelegynae</taxon>
        <taxon>Araneoidea</taxon>
        <taxon>Nephilidae</taxon>
        <taxon>Trichonephila</taxon>
    </lineage>
</organism>
<evidence type="ECO:0000313" key="1">
    <source>
        <dbReference type="EMBL" id="GFY14675.1"/>
    </source>
</evidence>
<dbReference type="EMBL" id="BMAU01021331">
    <property type="protein sequence ID" value="GFY14675.1"/>
    <property type="molecule type" value="Genomic_DNA"/>
</dbReference>
<protein>
    <submittedName>
        <fullName evidence="1">Uncharacterized protein</fullName>
    </submittedName>
</protein>
<comment type="caution">
    <text evidence="1">The sequence shown here is derived from an EMBL/GenBank/DDBJ whole genome shotgun (WGS) entry which is preliminary data.</text>
</comment>